<keyword evidence="7 16" id="KW-0285">Flavoprotein</keyword>
<feature type="active site" evidence="16">
    <location>
        <position position="170"/>
    </location>
</feature>
<sequence>MNIFENRIPLEKLKLNEPLKDHTYIKLGGKADILIHPTTKEEIINTVNIAKAHQIPLTVIGKGSNVIIKDQGLRGVTLSLSQFDQIKVYGDKVVAQSGSNIIDVSRIALDNSLTGLEFACGIPGSTGGALYMNAGAYGGQMEEVVAQALVVTKNGELLNMARDDMQLGYRNSIFRTDQYIILEVEFNLKKGNKDVISSVMQDLTFKRESKQPLEYPSCGSVFKRPEGHYVGKLIQECNLQGTRIGGAEISKKHAGFIINADDATAEDYLELIRLIKKRVRDQFNIELETEVIILGE</sequence>
<dbReference type="EMBL" id="LITU01000068">
    <property type="protein sequence ID" value="KOY14790.1"/>
    <property type="molecule type" value="Genomic_DNA"/>
</dbReference>
<comment type="caution">
    <text evidence="18">The sequence shown here is derived from an EMBL/GenBank/DDBJ whole genome shotgun (WGS) entry which is preliminary data.</text>
</comment>
<dbReference type="NCBIfam" id="NF010480">
    <property type="entry name" value="PRK13905.1"/>
    <property type="match status" value="1"/>
</dbReference>
<dbReference type="Pfam" id="PF01565">
    <property type="entry name" value="FAD_binding_4"/>
    <property type="match status" value="1"/>
</dbReference>
<evidence type="ECO:0000313" key="18">
    <source>
        <dbReference type="EMBL" id="KOY14790.1"/>
    </source>
</evidence>
<evidence type="ECO:0000256" key="10">
    <source>
        <dbReference type="ARBA" id="ARBA00022960"/>
    </source>
</evidence>
<comment type="cofactor">
    <cofactor evidence="1 16">
        <name>FAD</name>
        <dbReference type="ChEBI" id="CHEBI:57692"/>
    </cofactor>
</comment>
<proteinExistence type="inferred from homology"/>
<dbReference type="PROSITE" id="PS51387">
    <property type="entry name" value="FAD_PCMH"/>
    <property type="match status" value="1"/>
</dbReference>
<dbReference type="PATRIC" id="fig|1705561.3.peg.3832"/>
<evidence type="ECO:0000256" key="1">
    <source>
        <dbReference type="ARBA" id="ARBA00001974"/>
    </source>
</evidence>
<evidence type="ECO:0000256" key="8">
    <source>
        <dbReference type="ARBA" id="ARBA00022827"/>
    </source>
</evidence>
<reference evidence="18 19" key="1">
    <citation type="submission" date="2015-08" db="EMBL/GenBank/DDBJ databases">
        <title>Draft genome sequence of cellulolytic and xylanolytic Paenibacillus sp. A59, isolated from a decaying forest soil from Patagonia, Argentina.</title>
        <authorList>
            <person name="Ghio S."/>
            <person name="Caceres A.M."/>
            <person name="Talia P."/>
            <person name="Grasso D."/>
            <person name="Campos E."/>
        </authorList>
    </citation>
    <scope>NUCLEOTIDE SEQUENCE [LARGE SCALE GENOMIC DNA]</scope>
    <source>
        <strain evidence="18 19">A59</strain>
    </source>
</reference>
<dbReference type="RefSeq" id="WP_053782217.1">
    <property type="nucleotide sequence ID" value="NZ_LITU01000068.1"/>
</dbReference>
<dbReference type="Gene3D" id="3.30.465.10">
    <property type="match status" value="1"/>
</dbReference>
<comment type="subcellular location">
    <subcellularLocation>
        <location evidence="3 16">Cytoplasm</location>
    </subcellularLocation>
</comment>
<evidence type="ECO:0000256" key="15">
    <source>
        <dbReference type="ARBA" id="ARBA00048914"/>
    </source>
</evidence>
<feature type="active site" description="Proton donor" evidence="16">
    <location>
        <position position="220"/>
    </location>
</feature>
<evidence type="ECO:0000256" key="2">
    <source>
        <dbReference type="ARBA" id="ARBA00003921"/>
    </source>
</evidence>
<comment type="similarity">
    <text evidence="16">Belongs to the MurB family.</text>
</comment>
<dbReference type="GO" id="GO:0008360">
    <property type="term" value="P:regulation of cell shape"/>
    <property type="evidence" value="ECO:0007669"/>
    <property type="project" value="UniProtKB-KW"/>
</dbReference>
<keyword evidence="11 16" id="KW-0573">Peptidoglycan synthesis</keyword>
<keyword evidence="14 16" id="KW-0961">Cell wall biogenesis/degradation</keyword>
<dbReference type="GO" id="GO:0071555">
    <property type="term" value="P:cell wall organization"/>
    <property type="evidence" value="ECO:0007669"/>
    <property type="project" value="UniProtKB-KW"/>
</dbReference>
<dbReference type="InterPro" id="IPR006094">
    <property type="entry name" value="Oxid_FAD_bind_N"/>
</dbReference>
<evidence type="ECO:0000256" key="13">
    <source>
        <dbReference type="ARBA" id="ARBA00023306"/>
    </source>
</evidence>
<feature type="active site" evidence="16">
    <location>
        <position position="290"/>
    </location>
</feature>
<evidence type="ECO:0000256" key="14">
    <source>
        <dbReference type="ARBA" id="ARBA00023316"/>
    </source>
</evidence>
<evidence type="ECO:0000256" key="7">
    <source>
        <dbReference type="ARBA" id="ARBA00022630"/>
    </source>
</evidence>
<dbReference type="SUPFAM" id="SSF56194">
    <property type="entry name" value="Uridine diphospho-N-Acetylenolpyruvylglucosamine reductase, MurB, C-terminal domain"/>
    <property type="match status" value="1"/>
</dbReference>
<dbReference type="SUPFAM" id="SSF56176">
    <property type="entry name" value="FAD-binding/transporter-associated domain-like"/>
    <property type="match status" value="1"/>
</dbReference>
<dbReference type="Proteomes" id="UP000037688">
    <property type="component" value="Unassembled WGS sequence"/>
</dbReference>
<organism evidence="18 19">
    <name type="scientific">Paenibacillus xylanivorans</name>
    <dbReference type="NCBI Taxonomy" id="1705561"/>
    <lineage>
        <taxon>Bacteria</taxon>
        <taxon>Bacillati</taxon>
        <taxon>Bacillota</taxon>
        <taxon>Bacilli</taxon>
        <taxon>Bacillales</taxon>
        <taxon>Paenibacillaceae</taxon>
        <taxon>Paenibacillus</taxon>
    </lineage>
</organism>
<keyword evidence="12 16" id="KW-0560">Oxidoreductase</keyword>
<dbReference type="PANTHER" id="PTHR21071:SF4">
    <property type="entry name" value="UDP-N-ACETYLENOLPYRUVOYLGLUCOSAMINE REDUCTASE"/>
    <property type="match status" value="1"/>
</dbReference>
<keyword evidence="13 16" id="KW-0131">Cell cycle</keyword>
<dbReference type="PANTHER" id="PTHR21071">
    <property type="entry name" value="UDP-N-ACETYLENOLPYRUVOYLGLUCOSAMINE REDUCTASE"/>
    <property type="match status" value="1"/>
</dbReference>
<dbReference type="Gene3D" id="3.90.78.10">
    <property type="entry name" value="UDP-N-acetylenolpyruvoylglucosamine reductase, C-terminal domain"/>
    <property type="match status" value="1"/>
</dbReference>
<dbReference type="Gene3D" id="3.30.43.10">
    <property type="entry name" value="Uridine Diphospho-n-acetylenolpyruvylglucosamine Reductase, domain 2"/>
    <property type="match status" value="1"/>
</dbReference>
<evidence type="ECO:0000256" key="4">
    <source>
        <dbReference type="ARBA" id="ARBA00004752"/>
    </source>
</evidence>
<evidence type="ECO:0000256" key="16">
    <source>
        <dbReference type="HAMAP-Rule" id="MF_00037"/>
    </source>
</evidence>
<feature type="domain" description="FAD-binding PCMH-type" evidence="17">
    <location>
        <begin position="27"/>
        <end position="206"/>
    </location>
</feature>
<keyword evidence="5 16" id="KW-0963">Cytoplasm</keyword>
<dbReference type="HAMAP" id="MF_00037">
    <property type="entry name" value="MurB"/>
    <property type="match status" value="1"/>
</dbReference>
<dbReference type="InterPro" id="IPR003170">
    <property type="entry name" value="MurB"/>
</dbReference>
<evidence type="ECO:0000256" key="5">
    <source>
        <dbReference type="ARBA" id="ARBA00022490"/>
    </source>
</evidence>
<dbReference type="InterPro" id="IPR036318">
    <property type="entry name" value="FAD-bd_PCMH-like_sf"/>
</dbReference>
<dbReference type="OrthoDB" id="9804753at2"/>
<evidence type="ECO:0000256" key="6">
    <source>
        <dbReference type="ARBA" id="ARBA00022618"/>
    </source>
</evidence>
<keyword evidence="9 16" id="KW-0521">NADP</keyword>
<dbReference type="AlphaFoldDB" id="A0A0M9BLJ3"/>
<dbReference type="NCBIfam" id="TIGR00179">
    <property type="entry name" value="murB"/>
    <property type="match status" value="1"/>
</dbReference>
<keyword evidence="8 16" id="KW-0274">FAD</keyword>
<name>A0A0M9BLJ3_9BACL</name>
<keyword evidence="10 16" id="KW-0133">Cell shape</keyword>
<evidence type="ECO:0000256" key="9">
    <source>
        <dbReference type="ARBA" id="ARBA00022857"/>
    </source>
</evidence>
<evidence type="ECO:0000259" key="17">
    <source>
        <dbReference type="PROSITE" id="PS51387"/>
    </source>
</evidence>
<evidence type="ECO:0000256" key="12">
    <source>
        <dbReference type="ARBA" id="ARBA00023002"/>
    </source>
</evidence>
<dbReference type="GO" id="GO:0051301">
    <property type="term" value="P:cell division"/>
    <property type="evidence" value="ECO:0007669"/>
    <property type="project" value="UniProtKB-KW"/>
</dbReference>
<dbReference type="Pfam" id="PF02873">
    <property type="entry name" value="MurB_C"/>
    <property type="match status" value="1"/>
</dbReference>
<dbReference type="GO" id="GO:0071949">
    <property type="term" value="F:FAD binding"/>
    <property type="evidence" value="ECO:0007669"/>
    <property type="project" value="InterPro"/>
</dbReference>
<dbReference type="InterPro" id="IPR016169">
    <property type="entry name" value="FAD-bd_PCMH_sub2"/>
</dbReference>
<dbReference type="GO" id="GO:0009252">
    <property type="term" value="P:peptidoglycan biosynthetic process"/>
    <property type="evidence" value="ECO:0007669"/>
    <property type="project" value="UniProtKB-UniRule"/>
</dbReference>
<evidence type="ECO:0000256" key="3">
    <source>
        <dbReference type="ARBA" id="ARBA00004496"/>
    </source>
</evidence>
<gene>
    <name evidence="16 18" type="primary">murB</name>
    <name evidence="18" type="ORF">AMS66_18545</name>
</gene>
<evidence type="ECO:0000313" key="19">
    <source>
        <dbReference type="Proteomes" id="UP000037688"/>
    </source>
</evidence>
<dbReference type="UniPathway" id="UPA00219"/>
<keyword evidence="6 16" id="KW-0132">Cell division</keyword>
<dbReference type="GO" id="GO:0008762">
    <property type="term" value="F:UDP-N-acetylmuramate dehydrogenase activity"/>
    <property type="evidence" value="ECO:0007669"/>
    <property type="project" value="UniProtKB-UniRule"/>
</dbReference>
<comment type="pathway">
    <text evidence="4 16">Cell wall biogenesis; peptidoglycan biosynthesis.</text>
</comment>
<keyword evidence="19" id="KW-1185">Reference proteome</keyword>
<dbReference type="InterPro" id="IPR016166">
    <property type="entry name" value="FAD-bd_PCMH"/>
</dbReference>
<dbReference type="InterPro" id="IPR016167">
    <property type="entry name" value="FAD-bd_PCMH_sub1"/>
</dbReference>
<dbReference type="InterPro" id="IPR036635">
    <property type="entry name" value="MurB_C_sf"/>
</dbReference>
<dbReference type="GO" id="GO:0005829">
    <property type="term" value="C:cytosol"/>
    <property type="evidence" value="ECO:0007669"/>
    <property type="project" value="TreeGrafter"/>
</dbReference>
<dbReference type="InterPro" id="IPR011601">
    <property type="entry name" value="MurB_C"/>
</dbReference>
<comment type="catalytic activity">
    <reaction evidence="15 16">
        <text>UDP-N-acetyl-alpha-D-muramate + NADP(+) = UDP-N-acetyl-3-O-(1-carboxyvinyl)-alpha-D-glucosamine + NADPH + H(+)</text>
        <dbReference type="Rhea" id="RHEA:12248"/>
        <dbReference type="ChEBI" id="CHEBI:15378"/>
        <dbReference type="ChEBI" id="CHEBI:57783"/>
        <dbReference type="ChEBI" id="CHEBI:58349"/>
        <dbReference type="ChEBI" id="CHEBI:68483"/>
        <dbReference type="ChEBI" id="CHEBI:70757"/>
        <dbReference type="EC" id="1.3.1.98"/>
    </reaction>
</comment>
<evidence type="ECO:0000256" key="11">
    <source>
        <dbReference type="ARBA" id="ARBA00022984"/>
    </source>
</evidence>
<protein>
    <recommendedName>
        <fullName evidence="16">UDP-N-acetylenolpyruvoylglucosamine reductase</fullName>
        <ecNumber evidence="16">1.3.1.98</ecNumber>
    </recommendedName>
    <alternativeName>
        <fullName evidence="16">UDP-N-acetylmuramate dehydrogenase</fullName>
    </alternativeName>
</protein>
<accession>A0A0M9BLJ3</accession>
<comment type="function">
    <text evidence="2 16">Cell wall formation.</text>
</comment>
<dbReference type="EC" id="1.3.1.98" evidence="16"/>